<dbReference type="STRING" id="1437059.A6A05_00575"/>
<accession>A0A178MYR4</accession>
<dbReference type="GO" id="GO:0005737">
    <property type="term" value="C:cytoplasm"/>
    <property type="evidence" value="ECO:0007669"/>
    <property type="project" value="TreeGrafter"/>
</dbReference>
<dbReference type="PANTHER" id="PTHR45527">
    <property type="entry name" value="NONRIBOSOMAL PEPTIDE SYNTHETASE"/>
    <property type="match status" value="1"/>
</dbReference>
<dbReference type="InterPro" id="IPR045851">
    <property type="entry name" value="AMP-bd_C_sf"/>
</dbReference>
<dbReference type="AlphaFoldDB" id="A0A178MYR4"/>
<sequence length="492" mass="54414">MPSESTVFYRDLLTALQAAEGPCWIHGDVNRSYAELGAVMRRINTCLSGTQGIRVAVFSGKSLPAYAAIYAILLSKNSWVPLNPEFPAERTLQMLELATPGVILTDRPLPDQLTRWAQAGDVRVLSLPEAYDAQAETDFEVDGFDDDAEAYVMFTSGSTGLPKGVPMTHANFQPFVRHAMQVLPLRQGDVFSDYHDFGFDISIFYLFCCPLAQGTFAPALTEAERLLPLAHLRTHGVTVLASVPSILARLRAVGHGRPIPSSVRVLFMCGEPFRLDLLRFCLDDMAVAHVSNWYGLTETGVENFWHPCSVEDIERFSDIGFAPIGTPLPATLARVEAGELLIGGVQVTPGYLGGIGSERFIEHDDVRWYRTGDRVVERDGLTFCKGRLDWQIKLNGYRIELMDIEANLRTLPGLTEAVCFVESIGGRDFLMAAIQCEADLDLDHARAQLATRLPPYMVPSALIKVTDLPLNKSGKIDRPAVQRIYRQGQENP</sequence>
<evidence type="ECO:0000313" key="2">
    <source>
        <dbReference type="EMBL" id="OAN55088.1"/>
    </source>
</evidence>
<dbReference type="RefSeq" id="WP_068498184.1">
    <property type="nucleotide sequence ID" value="NZ_LWQU01000104.1"/>
</dbReference>
<gene>
    <name evidence="2" type="ORF">A6A05_00575</name>
</gene>
<keyword evidence="3" id="KW-1185">Reference proteome</keyword>
<dbReference type="GO" id="GO:0044550">
    <property type="term" value="P:secondary metabolite biosynthetic process"/>
    <property type="evidence" value="ECO:0007669"/>
    <property type="project" value="TreeGrafter"/>
</dbReference>
<dbReference type="InterPro" id="IPR000873">
    <property type="entry name" value="AMP-dep_synth/lig_dom"/>
</dbReference>
<proteinExistence type="predicted"/>
<dbReference type="Pfam" id="PF00501">
    <property type="entry name" value="AMP-binding"/>
    <property type="match status" value="1"/>
</dbReference>
<dbReference type="EMBL" id="LWQU01000104">
    <property type="protein sequence ID" value="OAN55088.1"/>
    <property type="molecule type" value="Genomic_DNA"/>
</dbReference>
<protein>
    <recommendedName>
        <fullName evidence="1">AMP-dependent synthetase/ligase domain-containing protein</fullName>
    </recommendedName>
</protein>
<comment type="caution">
    <text evidence="2">The sequence shown here is derived from an EMBL/GenBank/DDBJ whole genome shotgun (WGS) entry which is preliminary data.</text>
</comment>
<dbReference type="InterPro" id="IPR020845">
    <property type="entry name" value="AMP-binding_CS"/>
</dbReference>
<dbReference type="GO" id="GO:0031177">
    <property type="term" value="F:phosphopantetheine binding"/>
    <property type="evidence" value="ECO:0007669"/>
    <property type="project" value="TreeGrafter"/>
</dbReference>
<reference evidence="2 3" key="1">
    <citation type="submission" date="2016-04" db="EMBL/GenBank/DDBJ databases">
        <title>Draft genome sequence of freshwater magnetotactic bacteria Magnetospirillum marisnigri SP-1 and Magnetospirillum moscoviense BB-1.</title>
        <authorList>
            <person name="Koziaeva V."/>
            <person name="Dziuba M.V."/>
            <person name="Ivanov T.M."/>
            <person name="Kuznetsov B."/>
            <person name="Grouzdev D.S."/>
        </authorList>
    </citation>
    <scope>NUCLEOTIDE SEQUENCE [LARGE SCALE GENOMIC DNA]</scope>
    <source>
        <strain evidence="2 3">BB-1</strain>
    </source>
</reference>
<evidence type="ECO:0000259" key="1">
    <source>
        <dbReference type="Pfam" id="PF00501"/>
    </source>
</evidence>
<feature type="domain" description="AMP-dependent synthetase/ligase" evidence="1">
    <location>
        <begin position="25"/>
        <end position="352"/>
    </location>
</feature>
<dbReference type="Gene3D" id="3.30.300.30">
    <property type="match status" value="1"/>
</dbReference>
<dbReference type="Proteomes" id="UP000078543">
    <property type="component" value="Unassembled WGS sequence"/>
</dbReference>
<organism evidence="2 3">
    <name type="scientific">Magnetospirillum moscoviense</name>
    <dbReference type="NCBI Taxonomy" id="1437059"/>
    <lineage>
        <taxon>Bacteria</taxon>
        <taxon>Pseudomonadati</taxon>
        <taxon>Pseudomonadota</taxon>
        <taxon>Alphaproteobacteria</taxon>
        <taxon>Rhodospirillales</taxon>
        <taxon>Rhodospirillaceae</taxon>
        <taxon>Magnetospirillum</taxon>
    </lineage>
</organism>
<dbReference type="SUPFAM" id="SSF56801">
    <property type="entry name" value="Acetyl-CoA synthetase-like"/>
    <property type="match status" value="1"/>
</dbReference>
<dbReference type="PANTHER" id="PTHR45527:SF1">
    <property type="entry name" value="FATTY ACID SYNTHASE"/>
    <property type="match status" value="1"/>
</dbReference>
<dbReference type="InterPro" id="IPR042099">
    <property type="entry name" value="ANL_N_sf"/>
</dbReference>
<evidence type="ECO:0000313" key="3">
    <source>
        <dbReference type="Proteomes" id="UP000078543"/>
    </source>
</evidence>
<name>A0A178MYR4_9PROT</name>
<dbReference type="PROSITE" id="PS00455">
    <property type="entry name" value="AMP_BINDING"/>
    <property type="match status" value="1"/>
</dbReference>
<dbReference type="GO" id="GO:0043041">
    <property type="term" value="P:amino acid activation for nonribosomal peptide biosynthetic process"/>
    <property type="evidence" value="ECO:0007669"/>
    <property type="project" value="TreeGrafter"/>
</dbReference>
<dbReference type="Gene3D" id="3.40.50.12780">
    <property type="entry name" value="N-terminal domain of ligase-like"/>
    <property type="match status" value="1"/>
</dbReference>